<sequence>MGDILAASLSPEIHCLFPHKMNKNHELHTNSHLRNTYFFEIGIGISANSILLLFHILKFTSGHRPKPTDLPIGLLALIHLLMLLISAFIATDIFISRRGWDDITCKFLIYLYRIFRGLSLCTTSLLSVLQAIILSPRSSCLAKFKHISPYHMLCALLFLSIFYMFISSHLLVSIIATPNLTLNNAMYVTQSCSILPMSYLMQSTFSTLLALRETFLISLMVLSTFYMMTLLCRHKKKSQHLHSTSLSPKASPEERATQIILLLVSFFVVIYCFDCIISCSRTMFRNDPTPYNIHFFVVHIYAMVSPFVFMSTEKHIGNLLRSMCEKVINV</sequence>
<keyword evidence="9 11" id="KW-0675">Receptor</keyword>
<dbReference type="GO" id="GO:0007606">
    <property type="term" value="P:sensory perception of chemical stimulus"/>
    <property type="evidence" value="ECO:0007669"/>
    <property type="project" value="UniProtKB-ARBA"/>
</dbReference>
<dbReference type="InterPro" id="IPR004072">
    <property type="entry name" value="Vmron_rcpt_1"/>
</dbReference>
<evidence type="ECO:0000256" key="6">
    <source>
        <dbReference type="ARBA" id="ARBA00022989"/>
    </source>
</evidence>
<dbReference type="Pfam" id="PF03402">
    <property type="entry name" value="V1R"/>
    <property type="match status" value="1"/>
</dbReference>
<evidence type="ECO:0000256" key="2">
    <source>
        <dbReference type="ARBA" id="ARBA00010663"/>
    </source>
</evidence>
<evidence type="ECO:0000256" key="3">
    <source>
        <dbReference type="ARBA" id="ARBA00022475"/>
    </source>
</evidence>
<dbReference type="Ensembl" id="ENSPEMT00000038549.1">
    <property type="protein sequence ID" value="ENSPEMP00000032474.1"/>
    <property type="gene ID" value="ENSPEMG00000031025.1"/>
</dbReference>
<feature type="transmembrane region" description="Helical" evidence="11">
    <location>
        <begin position="259"/>
        <end position="279"/>
    </location>
</feature>
<keyword evidence="8 11" id="KW-0472">Membrane</keyword>
<keyword evidence="3 11" id="KW-1003">Cell membrane</keyword>
<accession>A0A8C8UPG4</accession>
<dbReference type="InterPro" id="IPR017452">
    <property type="entry name" value="GPCR_Rhodpsn_7TM"/>
</dbReference>
<evidence type="ECO:0000256" key="11">
    <source>
        <dbReference type="RuleBase" id="RU364061"/>
    </source>
</evidence>
<feature type="transmembrane region" description="Helical" evidence="11">
    <location>
        <begin position="37"/>
        <end position="57"/>
    </location>
</feature>
<dbReference type="GeneTree" id="ENSGT01030000234553"/>
<feature type="transmembrane region" description="Helical" evidence="11">
    <location>
        <begin position="155"/>
        <end position="176"/>
    </location>
</feature>
<keyword evidence="14" id="KW-1185">Reference proteome</keyword>
<feature type="domain" description="G-protein coupled receptors family 1 profile" evidence="12">
    <location>
        <begin position="48"/>
        <end position="309"/>
    </location>
</feature>
<evidence type="ECO:0000313" key="14">
    <source>
        <dbReference type="Proteomes" id="UP000694547"/>
    </source>
</evidence>
<keyword evidence="10 11" id="KW-0807">Transducer</keyword>
<comment type="subcellular location">
    <subcellularLocation>
        <location evidence="1 11">Cell membrane</location>
        <topology evidence="1 11">Multi-pass membrane protein</topology>
    </subcellularLocation>
</comment>
<evidence type="ECO:0000256" key="4">
    <source>
        <dbReference type="ARBA" id="ARBA00022507"/>
    </source>
</evidence>
<evidence type="ECO:0000256" key="9">
    <source>
        <dbReference type="ARBA" id="ARBA00023170"/>
    </source>
</evidence>
<evidence type="ECO:0000256" key="1">
    <source>
        <dbReference type="ARBA" id="ARBA00004651"/>
    </source>
</evidence>
<evidence type="ECO:0000256" key="8">
    <source>
        <dbReference type="ARBA" id="ARBA00023136"/>
    </source>
</evidence>
<evidence type="ECO:0000259" key="12">
    <source>
        <dbReference type="PROSITE" id="PS50262"/>
    </source>
</evidence>
<dbReference type="PANTHER" id="PTHR24062">
    <property type="entry name" value="VOMERONASAL TYPE-1 RECEPTOR"/>
    <property type="match status" value="1"/>
</dbReference>
<protein>
    <recommendedName>
        <fullName evidence="11">Vomeronasal type-1 receptor</fullName>
    </recommendedName>
</protein>
<dbReference type="GO" id="GO:0019236">
    <property type="term" value="P:response to pheromone"/>
    <property type="evidence" value="ECO:0007669"/>
    <property type="project" value="UniProtKB-KW"/>
</dbReference>
<feature type="transmembrane region" description="Helical" evidence="11">
    <location>
        <begin position="291"/>
        <end position="311"/>
    </location>
</feature>
<keyword evidence="6 11" id="KW-1133">Transmembrane helix</keyword>
<feature type="transmembrane region" description="Helical" evidence="11">
    <location>
        <begin position="215"/>
        <end position="232"/>
    </location>
</feature>
<reference evidence="13 14" key="1">
    <citation type="submission" date="2018-10" db="EMBL/GenBank/DDBJ databases">
        <title>Improved assembly of the deer mouse Peromyscus maniculatus genome.</title>
        <authorList>
            <person name="Lassance J.-M."/>
            <person name="Hoekstra H.E."/>
        </authorList>
    </citation>
    <scope>NUCLEOTIDE SEQUENCE [LARGE SCALE GENOMIC DNA]</scope>
</reference>
<dbReference type="CDD" id="cd13949">
    <property type="entry name" value="7tm_V1R_pheromone"/>
    <property type="match status" value="1"/>
</dbReference>
<keyword evidence="4 11" id="KW-0589">Pheromone response</keyword>
<reference evidence="13" key="3">
    <citation type="submission" date="2025-09" db="UniProtKB">
        <authorList>
            <consortium name="Ensembl"/>
        </authorList>
    </citation>
    <scope>IDENTIFICATION</scope>
</reference>
<dbReference type="GO" id="GO:0016503">
    <property type="term" value="F:pheromone receptor activity"/>
    <property type="evidence" value="ECO:0007669"/>
    <property type="project" value="InterPro"/>
</dbReference>
<gene>
    <name evidence="13" type="primary">LOC102913873</name>
</gene>
<evidence type="ECO:0000256" key="10">
    <source>
        <dbReference type="ARBA" id="ARBA00023224"/>
    </source>
</evidence>
<dbReference type="AlphaFoldDB" id="A0A8C8UPG4"/>
<organism evidence="13 14">
    <name type="scientific">Peromyscus maniculatus bairdii</name>
    <name type="common">Prairie deer mouse</name>
    <dbReference type="NCBI Taxonomy" id="230844"/>
    <lineage>
        <taxon>Eukaryota</taxon>
        <taxon>Metazoa</taxon>
        <taxon>Chordata</taxon>
        <taxon>Craniata</taxon>
        <taxon>Vertebrata</taxon>
        <taxon>Euteleostomi</taxon>
        <taxon>Mammalia</taxon>
        <taxon>Eutheria</taxon>
        <taxon>Euarchontoglires</taxon>
        <taxon>Glires</taxon>
        <taxon>Rodentia</taxon>
        <taxon>Myomorpha</taxon>
        <taxon>Muroidea</taxon>
        <taxon>Cricetidae</taxon>
        <taxon>Neotominae</taxon>
        <taxon>Peromyscus</taxon>
    </lineage>
</organism>
<dbReference type="Gene3D" id="1.20.1070.10">
    <property type="entry name" value="Rhodopsin 7-helix transmembrane proteins"/>
    <property type="match status" value="1"/>
</dbReference>
<feature type="transmembrane region" description="Helical" evidence="11">
    <location>
        <begin position="110"/>
        <end position="134"/>
    </location>
</feature>
<evidence type="ECO:0000313" key="13">
    <source>
        <dbReference type="Ensembl" id="ENSPEMP00000032474.1"/>
    </source>
</evidence>
<feature type="transmembrane region" description="Helical" evidence="11">
    <location>
        <begin position="69"/>
        <end position="90"/>
    </location>
</feature>
<dbReference type="PROSITE" id="PS50262">
    <property type="entry name" value="G_PROTEIN_RECEP_F1_2"/>
    <property type="match status" value="1"/>
</dbReference>
<comment type="similarity">
    <text evidence="2 11">Belongs to the G-protein coupled receptor 1 family.</text>
</comment>
<dbReference type="PRINTS" id="PR01534">
    <property type="entry name" value="VOMERONASL1R"/>
</dbReference>
<name>A0A8C8UPG4_PERMB</name>
<dbReference type="GO" id="GO:0005886">
    <property type="term" value="C:plasma membrane"/>
    <property type="evidence" value="ECO:0007669"/>
    <property type="project" value="UniProtKB-SubCell"/>
</dbReference>
<evidence type="ECO:0000256" key="5">
    <source>
        <dbReference type="ARBA" id="ARBA00022692"/>
    </source>
</evidence>
<keyword evidence="7 11" id="KW-0297">G-protein coupled receptor</keyword>
<dbReference type="SUPFAM" id="SSF81321">
    <property type="entry name" value="Family A G protein-coupled receptor-like"/>
    <property type="match status" value="1"/>
</dbReference>
<proteinExistence type="inferred from homology"/>
<reference evidence="13" key="2">
    <citation type="submission" date="2025-08" db="UniProtKB">
        <authorList>
            <consortium name="Ensembl"/>
        </authorList>
    </citation>
    <scope>IDENTIFICATION</scope>
</reference>
<evidence type="ECO:0000256" key="7">
    <source>
        <dbReference type="ARBA" id="ARBA00023040"/>
    </source>
</evidence>
<dbReference type="Proteomes" id="UP000694547">
    <property type="component" value="Chromosome 3"/>
</dbReference>
<keyword evidence="5 11" id="KW-0812">Transmembrane</keyword>